<sequence>MATDHRPTLAAVARAAGVSLKTASRVMNDEPHVAPRTRDRVRSVARDLGFRRNAAAADLARGGSAPLVGFVTADIANHFYASIADGMERALRGSGHQLITASSDEDPARERRLTEALLERRVAALVVAPTGDDHRYLAHEVRHGPPLVLVDRPAAGIDADTVVIDNDGGVRQAVDHLVAHGHRQIGLVTDHGHLWTARERRLAFVRAMAEHDLLVPDRWIRDGAHDAAAAQRLVTELLEAPAPPTALLTSNNRITAGALRALHARRAAGGDVPALVGFDDLELADLLGVTVVAYDMAEIGRQAASLALERAADPTLPPRLRTVATRLVARGSGEHRSRA</sequence>
<keyword evidence="2" id="KW-0238">DNA-binding</keyword>
<dbReference type="EMBL" id="PVTX01000001">
    <property type="protein sequence ID" value="PRZ10388.1"/>
    <property type="molecule type" value="Genomic_DNA"/>
</dbReference>
<dbReference type="SUPFAM" id="SSF47413">
    <property type="entry name" value="lambda repressor-like DNA-binding domains"/>
    <property type="match status" value="1"/>
</dbReference>
<organism evidence="5 6">
    <name type="scientific">Isoptericola halotolerans</name>
    <dbReference type="NCBI Taxonomy" id="300560"/>
    <lineage>
        <taxon>Bacteria</taxon>
        <taxon>Bacillati</taxon>
        <taxon>Actinomycetota</taxon>
        <taxon>Actinomycetes</taxon>
        <taxon>Micrococcales</taxon>
        <taxon>Promicromonosporaceae</taxon>
        <taxon>Isoptericola</taxon>
    </lineage>
</organism>
<dbReference type="Pfam" id="PF00356">
    <property type="entry name" value="LacI"/>
    <property type="match status" value="1"/>
</dbReference>
<comment type="caution">
    <text evidence="5">The sequence shown here is derived from an EMBL/GenBank/DDBJ whole genome shotgun (WGS) entry which is preliminary data.</text>
</comment>
<keyword evidence="6" id="KW-1185">Reference proteome</keyword>
<accession>A0ABX5EIU1</accession>
<dbReference type="Gene3D" id="3.40.50.2300">
    <property type="match status" value="2"/>
</dbReference>
<dbReference type="Gene3D" id="1.10.260.40">
    <property type="entry name" value="lambda repressor-like DNA-binding domains"/>
    <property type="match status" value="1"/>
</dbReference>
<keyword evidence="3" id="KW-0804">Transcription</keyword>
<evidence type="ECO:0000256" key="3">
    <source>
        <dbReference type="ARBA" id="ARBA00023163"/>
    </source>
</evidence>
<protein>
    <submittedName>
        <fullName evidence="5">LacI family transcriptional regulator</fullName>
    </submittedName>
</protein>
<evidence type="ECO:0000256" key="1">
    <source>
        <dbReference type="ARBA" id="ARBA00023015"/>
    </source>
</evidence>
<dbReference type="PANTHER" id="PTHR30146:SF109">
    <property type="entry name" value="HTH-TYPE TRANSCRIPTIONAL REGULATOR GALS"/>
    <property type="match status" value="1"/>
</dbReference>
<reference evidence="5 6" key="1">
    <citation type="submission" date="2018-03" db="EMBL/GenBank/DDBJ databases">
        <title>Comparative analysis of microorganisms from saline springs in Andes Mountain Range, Colombia.</title>
        <authorList>
            <person name="Rubin E."/>
        </authorList>
    </citation>
    <scope>NUCLEOTIDE SEQUENCE [LARGE SCALE GENOMIC DNA]</scope>
    <source>
        <strain evidence="5 6">CG 23</strain>
    </source>
</reference>
<dbReference type="InterPro" id="IPR028082">
    <property type="entry name" value="Peripla_BP_I"/>
</dbReference>
<dbReference type="InterPro" id="IPR000843">
    <property type="entry name" value="HTH_LacI"/>
</dbReference>
<dbReference type="SUPFAM" id="SSF53822">
    <property type="entry name" value="Periplasmic binding protein-like I"/>
    <property type="match status" value="1"/>
</dbReference>
<keyword evidence="1" id="KW-0805">Transcription regulation</keyword>
<dbReference type="CDD" id="cd06267">
    <property type="entry name" value="PBP1_LacI_sugar_binding-like"/>
    <property type="match status" value="1"/>
</dbReference>
<gene>
    <name evidence="5" type="ORF">BCL65_101533</name>
</gene>
<dbReference type="InterPro" id="IPR010982">
    <property type="entry name" value="Lambda_DNA-bd_dom_sf"/>
</dbReference>
<dbReference type="InterPro" id="IPR046335">
    <property type="entry name" value="LacI/GalR-like_sensor"/>
</dbReference>
<dbReference type="PROSITE" id="PS50932">
    <property type="entry name" value="HTH_LACI_2"/>
    <property type="match status" value="1"/>
</dbReference>
<evidence type="ECO:0000259" key="4">
    <source>
        <dbReference type="PROSITE" id="PS50932"/>
    </source>
</evidence>
<dbReference type="Proteomes" id="UP000239895">
    <property type="component" value="Unassembled WGS sequence"/>
</dbReference>
<evidence type="ECO:0000256" key="2">
    <source>
        <dbReference type="ARBA" id="ARBA00023125"/>
    </source>
</evidence>
<dbReference type="RefSeq" id="WP_106264857.1">
    <property type="nucleotide sequence ID" value="NZ_PVTX01000001.1"/>
</dbReference>
<dbReference type="CDD" id="cd01392">
    <property type="entry name" value="HTH_LacI"/>
    <property type="match status" value="1"/>
</dbReference>
<proteinExistence type="predicted"/>
<evidence type="ECO:0000313" key="6">
    <source>
        <dbReference type="Proteomes" id="UP000239895"/>
    </source>
</evidence>
<feature type="domain" description="HTH lacI-type" evidence="4">
    <location>
        <begin position="7"/>
        <end position="61"/>
    </location>
</feature>
<evidence type="ECO:0000313" key="5">
    <source>
        <dbReference type="EMBL" id="PRZ10388.1"/>
    </source>
</evidence>
<dbReference type="PANTHER" id="PTHR30146">
    <property type="entry name" value="LACI-RELATED TRANSCRIPTIONAL REPRESSOR"/>
    <property type="match status" value="1"/>
</dbReference>
<dbReference type="SMART" id="SM00354">
    <property type="entry name" value="HTH_LACI"/>
    <property type="match status" value="1"/>
</dbReference>
<dbReference type="Pfam" id="PF13377">
    <property type="entry name" value="Peripla_BP_3"/>
    <property type="match status" value="1"/>
</dbReference>
<name>A0ABX5EIU1_9MICO</name>